<dbReference type="SMART" id="SM00995">
    <property type="entry name" value="AD"/>
    <property type="match status" value="1"/>
</dbReference>
<comment type="caution">
    <text evidence="3">The sequence shown here is derived from an EMBL/GenBank/DDBJ whole genome shotgun (WGS) entry which is preliminary data.</text>
</comment>
<sequence length="288" mass="32140">MQRSKPHNVHAPTRTPSDNVSQRVNSNNPNNNTNSVTNANSNGSVVDNKDSQQQKGLEWMLGLSIRVKTSTDDEYEGQIYAYDPNAIPPGVNSSGSQKYDFRILKINFLKDVIQLPNRKSSADINANINSSTNSLQSTNGQSSTNNNVFSTIVPSVGYVQMDRIQAKEIQSVKDTQAALARIGVGVTQEAQDIFDAMSKTLPCRWHKESIIVLDEVIINPPYDIDNCKTSKTVGSTELLARVRKVKERKEDWQTDVEMHMAGLARLTAYDSQVDLFHWLYSRLAPCHL</sequence>
<evidence type="ECO:0000259" key="2">
    <source>
        <dbReference type="PROSITE" id="PS52001"/>
    </source>
</evidence>
<protein>
    <submittedName>
        <fullName evidence="3">39103_t:CDS:1</fullName>
    </submittedName>
</protein>
<feature type="domain" description="AD" evidence="2">
    <location>
        <begin position="157"/>
        <end position="254"/>
    </location>
</feature>
<reference evidence="3 4" key="1">
    <citation type="submission" date="2021-06" db="EMBL/GenBank/DDBJ databases">
        <authorList>
            <person name="Kallberg Y."/>
            <person name="Tangrot J."/>
            <person name="Rosling A."/>
        </authorList>
    </citation>
    <scope>NUCLEOTIDE SEQUENCE [LARGE SCALE GENOMIC DNA]</scope>
    <source>
        <strain evidence="3 4">120-4 pot B 10/14</strain>
    </source>
</reference>
<feature type="region of interest" description="Disordered" evidence="1">
    <location>
        <begin position="1"/>
        <end position="52"/>
    </location>
</feature>
<dbReference type="EMBL" id="CAJVQB010006471">
    <property type="protein sequence ID" value="CAG8684753.1"/>
    <property type="molecule type" value="Genomic_DNA"/>
</dbReference>
<dbReference type="Proteomes" id="UP000789901">
    <property type="component" value="Unassembled WGS sequence"/>
</dbReference>
<name>A0ABN7UVJ6_GIGMA</name>
<keyword evidence="4" id="KW-1185">Reference proteome</keyword>
<dbReference type="InterPro" id="IPR019181">
    <property type="entry name" value="LSM12_ABD"/>
</dbReference>
<dbReference type="InterPro" id="IPR039683">
    <property type="entry name" value="Lsm12-like"/>
</dbReference>
<proteinExistence type="predicted"/>
<feature type="compositionally biased region" description="Low complexity" evidence="1">
    <location>
        <begin position="19"/>
        <end position="46"/>
    </location>
</feature>
<organism evidence="3 4">
    <name type="scientific">Gigaspora margarita</name>
    <dbReference type="NCBI Taxonomy" id="4874"/>
    <lineage>
        <taxon>Eukaryota</taxon>
        <taxon>Fungi</taxon>
        <taxon>Fungi incertae sedis</taxon>
        <taxon>Mucoromycota</taxon>
        <taxon>Glomeromycotina</taxon>
        <taxon>Glomeromycetes</taxon>
        <taxon>Diversisporales</taxon>
        <taxon>Gigasporaceae</taxon>
        <taxon>Gigaspora</taxon>
    </lineage>
</organism>
<dbReference type="PANTHER" id="PTHR13542">
    <property type="entry name" value="LSM12 HOMOLOG"/>
    <property type="match status" value="1"/>
</dbReference>
<gene>
    <name evidence="3" type="ORF">GMARGA_LOCUS11189</name>
</gene>
<evidence type="ECO:0000256" key="1">
    <source>
        <dbReference type="SAM" id="MobiDB-lite"/>
    </source>
</evidence>
<dbReference type="Pfam" id="PF09793">
    <property type="entry name" value="AD"/>
    <property type="match status" value="1"/>
</dbReference>
<dbReference type="PROSITE" id="PS52001">
    <property type="entry name" value="AD"/>
    <property type="match status" value="1"/>
</dbReference>
<evidence type="ECO:0000313" key="3">
    <source>
        <dbReference type="EMBL" id="CAG8684753.1"/>
    </source>
</evidence>
<dbReference type="InterPro" id="IPR047574">
    <property type="entry name" value="AD"/>
</dbReference>
<accession>A0ABN7UVJ6</accession>
<evidence type="ECO:0000313" key="4">
    <source>
        <dbReference type="Proteomes" id="UP000789901"/>
    </source>
</evidence>